<dbReference type="OrthoDB" id="2157530at2759"/>
<comment type="caution">
    <text evidence="1">The sequence shown here is derived from an EMBL/GenBank/DDBJ whole genome shotgun (WGS) entry which is preliminary data.</text>
</comment>
<dbReference type="AlphaFoldDB" id="A0A9P4TSQ0"/>
<dbReference type="EMBL" id="MU007146">
    <property type="protein sequence ID" value="KAF2416988.1"/>
    <property type="molecule type" value="Genomic_DNA"/>
</dbReference>
<dbReference type="Proteomes" id="UP000800235">
    <property type="component" value="Unassembled WGS sequence"/>
</dbReference>
<sequence>MESPFQPDYKTTTEALYMTITLRLLEELPRLSTLSFAAHPLSPRATRNTPSWVPNYAALLGFTPLIHIGDGKVFDACRGQSKLILKLDHEARGLLLRGISSGLVSHVLPADWARTSAYSNADCALEWLRACQKLQTRHIPPGQSKIEVLWRTLMADTTERSPRIHPAPENYGAHFRQWMTDVLVEGVMTATPRRQRSGLRRLLSAMDELLEQHGNLPCLPTRQDIEACFVRNFLSISSAEKLHDGQGVFLFQSAFKEVSPK</sequence>
<proteinExistence type="predicted"/>
<accession>A0A9P4TSQ0</accession>
<reference evidence="1" key="1">
    <citation type="journal article" date="2020" name="Stud. Mycol.">
        <title>101 Dothideomycetes genomes: a test case for predicting lifestyles and emergence of pathogens.</title>
        <authorList>
            <person name="Haridas S."/>
            <person name="Albert R."/>
            <person name="Binder M."/>
            <person name="Bloem J."/>
            <person name="Labutti K."/>
            <person name="Salamov A."/>
            <person name="Andreopoulos B."/>
            <person name="Baker S."/>
            <person name="Barry K."/>
            <person name="Bills G."/>
            <person name="Bluhm B."/>
            <person name="Cannon C."/>
            <person name="Castanera R."/>
            <person name="Culley D."/>
            <person name="Daum C."/>
            <person name="Ezra D."/>
            <person name="Gonzalez J."/>
            <person name="Henrissat B."/>
            <person name="Kuo A."/>
            <person name="Liang C."/>
            <person name="Lipzen A."/>
            <person name="Lutzoni F."/>
            <person name="Magnuson J."/>
            <person name="Mondo S."/>
            <person name="Nolan M."/>
            <person name="Ohm R."/>
            <person name="Pangilinan J."/>
            <person name="Park H.-J."/>
            <person name="Ramirez L."/>
            <person name="Alfaro M."/>
            <person name="Sun H."/>
            <person name="Tritt A."/>
            <person name="Yoshinaga Y."/>
            <person name="Zwiers L.-H."/>
            <person name="Turgeon B."/>
            <person name="Goodwin S."/>
            <person name="Spatafora J."/>
            <person name="Crous P."/>
            <person name="Grigoriev I."/>
        </authorList>
    </citation>
    <scope>NUCLEOTIDE SEQUENCE</scope>
    <source>
        <strain evidence="1">CBS 130266</strain>
    </source>
</reference>
<name>A0A9P4TSQ0_9PEZI</name>
<evidence type="ECO:0000313" key="2">
    <source>
        <dbReference type="Proteomes" id="UP000800235"/>
    </source>
</evidence>
<evidence type="ECO:0000313" key="1">
    <source>
        <dbReference type="EMBL" id="KAF2416988.1"/>
    </source>
</evidence>
<organism evidence="1 2">
    <name type="scientific">Tothia fuscella</name>
    <dbReference type="NCBI Taxonomy" id="1048955"/>
    <lineage>
        <taxon>Eukaryota</taxon>
        <taxon>Fungi</taxon>
        <taxon>Dikarya</taxon>
        <taxon>Ascomycota</taxon>
        <taxon>Pezizomycotina</taxon>
        <taxon>Dothideomycetes</taxon>
        <taxon>Pleosporomycetidae</taxon>
        <taxon>Venturiales</taxon>
        <taxon>Cylindrosympodiaceae</taxon>
        <taxon>Tothia</taxon>
    </lineage>
</organism>
<keyword evidence="2" id="KW-1185">Reference proteome</keyword>
<protein>
    <submittedName>
        <fullName evidence="1">Uncharacterized protein</fullName>
    </submittedName>
</protein>
<gene>
    <name evidence="1" type="ORF">EJ08DRAFT_703511</name>
</gene>